<accession>A0ABM4B297</accession>
<feature type="region of interest" description="Disordered" evidence="1">
    <location>
        <begin position="226"/>
        <end position="246"/>
    </location>
</feature>
<dbReference type="Proteomes" id="UP001652625">
    <property type="component" value="Chromosome 01"/>
</dbReference>
<evidence type="ECO:0000313" key="3">
    <source>
        <dbReference type="RefSeq" id="XP_065642894.1"/>
    </source>
</evidence>
<reference evidence="2" key="1">
    <citation type="submission" date="2025-05" db="UniProtKB">
        <authorList>
            <consortium name="RefSeq"/>
        </authorList>
    </citation>
    <scope>NUCLEOTIDE SEQUENCE [LARGE SCALE GENOMIC DNA]</scope>
</reference>
<evidence type="ECO:0000256" key="1">
    <source>
        <dbReference type="SAM" id="MobiDB-lite"/>
    </source>
</evidence>
<dbReference type="GeneID" id="136074496"/>
<gene>
    <name evidence="3" type="primary">LOC136074496</name>
</gene>
<sequence length="492" mass="56315">MGKDTRSKHKVFLINDTIEILPSSQLPTGEQVLQYLHGKLIKARKEKLQYKLSDIVSCKFSHGSFEIGCNNPGGCNFLKSLCCFVTEKNLEQKSKILCLENRKKKLSKNRSRKSPHNLSTIDNYKCEIKCLFDISVKDVERKILSNKQFTKEERNVDINFFNDQRGERKAVMGGIDKKCLFTACRKQREIEYTKKRVTPSNSKILASEYISDLAVNQVSSEESQCEEDNQNFEYQKKRKPRSHKGKPDFVEVMLPRKILKATAVTAKRYDIQSSAHTATLANVINSAGGNLKDFNISLKSAKVHSNDAINDNGLKIKENFIKIAQGKLLCVHFDTKIVKEYFYGENRNVERLALVISSPSIDKEQLIGVLSITDSRGITQAKAIKEILESWNLWDLIHSVCFDTISSNTGWMQGACVLLEKWMCRPLIWFACRHHIYELHIKHAALAVSGIVSNGPVDNLFKKIQNFWETIKLHINFNNLNRFEWSKRKGTC</sequence>
<proteinExistence type="predicted"/>
<protein>
    <submittedName>
        <fullName evidence="3">Uncharacterized protein LOC136074496</fullName>
    </submittedName>
</protein>
<reference evidence="3" key="2">
    <citation type="submission" date="2025-08" db="UniProtKB">
        <authorList>
            <consortium name="RefSeq"/>
        </authorList>
    </citation>
    <scope>IDENTIFICATION</scope>
</reference>
<dbReference type="RefSeq" id="XP_065642894.1">
    <property type="nucleotide sequence ID" value="XM_065786822.1"/>
</dbReference>
<organism evidence="2 3">
    <name type="scientific">Hydra vulgaris</name>
    <name type="common">Hydra</name>
    <name type="synonym">Hydra attenuata</name>
    <dbReference type="NCBI Taxonomy" id="6087"/>
    <lineage>
        <taxon>Eukaryota</taxon>
        <taxon>Metazoa</taxon>
        <taxon>Cnidaria</taxon>
        <taxon>Hydrozoa</taxon>
        <taxon>Hydroidolina</taxon>
        <taxon>Anthoathecata</taxon>
        <taxon>Aplanulata</taxon>
        <taxon>Hydridae</taxon>
        <taxon>Hydra</taxon>
    </lineage>
</organism>
<name>A0ABM4B297_HYDVU</name>
<evidence type="ECO:0000313" key="2">
    <source>
        <dbReference type="Proteomes" id="UP001652625"/>
    </source>
</evidence>
<keyword evidence="2" id="KW-1185">Reference proteome</keyword>